<dbReference type="InterPro" id="IPR036748">
    <property type="entry name" value="MTH938-like_sf"/>
</dbReference>
<dbReference type="SUPFAM" id="SSF64076">
    <property type="entry name" value="MTH938-like"/>
    <property type="match status" value="1"/>
</dbReference>
<dbReference type="Pfam" id="PF04430">
    <property type="entry name" value="DUF498"/>
    <property type="match status" value="1"/>
</dbReference>
<dbReference type="PANTHER" id="PTHR21192">
    <property type="entry name" value="NUCLEAR PROTEIN E3-3"/>
    <property type="match status" value="1"/>
</dbReference>
<dbReference type="EMBL" id="QRDP01000004">
    <property type="protein sequence ID" value="RED17555.1"/>
    <property type="molecule type" value="Genomic_DNA"/>
</dbReference>
<sequence>MVALQRETPASGPLLTGFAGNGFRVDDQIFDGGLWLTPEWVRGWEAPGWNALNPDLLEPLLAIEPFPEFLLLGTGAHLRRPAPAFVAAVEERNIGVEAMDSRAAARSWGLLRNEGRWIAAALLPLDQA</sequence>
<protein>
    <recommendedName>
        <fullName evidence="3">Mth938-like domain-containing protein</fullName>
    </recommendedName>
</protein>
<name>A0A3D9FIE8_9SPHN</name>
<proteinExistence type="predicted"/>
<dbReference type="RefSeq" id="WP_116236809.1">
    <property type="nucleotide sequence ID" value="NZ_QRDP01000004.1"/>
</dbReference>
<reference evidence="1 2" key="1">
    <citation type="submission" date="2018-07" db="EMBL/GenBank/DDBJ databases">
        <title>Genomic Encyclopedia of Type Strains, Phase IV (KMG-IV): sequencing the most valuable type-strain genomes for metagenomic binning, comparative biology and taxonomic classification.</title>
        <authorList>
            <person name="Goeker M."/>
        </authorList>
    </citation>
    <scope>NUCLEOTIDE SEQUENCE [LARGE SCALE GENOMIC DNA]</scope>
    <source>
        <strain evidence="1 2">DSM 26725</strain>
    </source>
</reference>
<dbReference type="Proteomes" id="UP000256310">
    <property type="component" value="Unassembled WGS sequence"/>
</dbReference>
<evidence type="ECO:0008006" key="3">
    <source>
        <dbReference type="Google" id="ProtNLM"/>
    </source>
</evidence>
<dbReference type="InterPro" id="IPR007523">
    <property type="entry name" value="NDUFAF3/AAMDC"/>
</dbReference>
<comment type="caution">
    <text evidence="1">The sequence shown here is derived from an EMBL/GenBank/DDBJ whole genome shotgun (WGS) entry which is preliminary data.</text>
</comment>
<dbReference type="Gene3D" id="3.40.1230.10">
    <property type="entry name" value="MTH938-like"/>
    <property type="match status" value="1"/>
</dbReference>
<accession>A0A3D9FIE8</accession>
<dbReference type="OrthoDB" id="7351393at2"/>
<evidence type="ECO:0000313" key="1">
    <source>
        <dbReference type="EMBL" id="RED17555.1"/>
    </source>
</evidence>
<dbReference type="AlphaFoldDB" id="A0A3D9FIE8"/>
<dbReference type="PANTHER" id="PTHR21192:SF2">
    <property type="entry name" value="NADH DEHYDROGENASE [UBIQUINONE] 1 ALPHA SUBCOMPLEX ASSEMBLY FACTOR 3"/>
    <property type="match status" value="1"/>
</dbReference>
<evidence type="ECO:0000313" key="2">
    <source>
        <dbReference type="Proteomes" id="UP000256310"/>
    </source>
</evidence>
<gene>
    <name evidence="1" type="ORF">DFR46_2605</name>
</gene>
<keyword evidence="2" id="KW-1185">Reference proteome</keyword>
<organism evidence="1 2">
    <name type="scientific">Parasphingopyxis lamellibrachiae</name>
    <dbReference type="NCBI Taxonomy" id="680125"/>
    <lineage>
        <taxon>Bacteria</taxon>
        <taxon>Pseudomonadati</taxon>
        <taxon>Pseudomonadota</taxon>
        <taxon>Alphaproteobacteria</taxon>
        <taxon>Sphingomonadales</taxon>
        <taxon>Sphingomonadaceae</taxon>
        <taxon>Parasphingopyxis</taxon>
    </lineage>
</organism>